<evidence type="ECO:0000259" key="3">
    <source>
        <dbReference type="PROSITE" id="PS50043"/>
    </source>
</evidence>
<dbReference type="PRINTS" id="PR00038">
    <property type="entry name" value="HTHLUXR"/>
</dbReference>
<dbReference type="InterPro" id="IPR027417">
    <property type="entry name" value="P-loop_NTPase"/>
</dbReference>
<dbReference type="PANTHER" id="PTHR16305:SF35">
    <property type="entry name" value="TRANSCRIPTIONAL ACTIVATOR DOMAIN"/>
    <property type="match status" value="1"/>
</dbReference>
<dbReference type="Pfam" id="PF13191">
    <property type="entry name" value="AAA_16"/>
    <property type="match status" value="1"/>
</dbReference>
<keyword evidence="5" id="KW-1185">Reference proteome</keyword>
<evidence type="ECO:0000256" key="2">
    <source>
        <dbReference type="ARBA" id="ARBA00022840"/>
    </source>
</evidence>
<dbReference type="EMBL" id="FOQG01000015">
    <property type="protein sequence ID" value="SFI94848.1"/>
    <property type="molecule type" value="Genomic_DNA"/>
</dbReference>
<evidence type="ECO:0000313" key="5">
    <source>
        <dbReference type="Proteomes" id="UP000198649"/>
    </source>
</evidence>
<keyword evidence="1" id="KW-0547">Nucleotide-binding</keyword>
<organism evidence="4 5">
    <name type="scientific">Nocardioides psychrotolerans</name>
    <dbReference type="NCBI Taxonomy" id="1005945"/>
    <lineage>
        <taxon>Bacteria</taxon>
        <taxon>Bacillati</taxon>
        <taxon>Actinomycetota</taxon>
        <taxon>Actinomycetes</taxon>
        <taxon>Propionibacteriales</taxon>
        <taxon>Nocardioidaceae</taxon>
        <taxon>Nocardioides</taxon>
    </lineage>
</organism>
<dbReference type="InterPro" id="IPR016032">
    <property type="entry name" value="Sig_transdc_resp-reg_C-effctor"/>
</dbReference>
<dbReference type="SMART" id="SM00421">
    <property type="entry name" value="HTH_LUXR"/>
    <property type="match status" value="1"/>
</dbReference>
<dbReference type="GO" id="GO:0004016">
    <property type="term" value="F:adenylate cyclase activity"/>
    <property type="evidence" value="ECO:0007669"/>
    <property type="project" value="TreeGrafter"/>
</dbReference>
<dbReference type="Pfam" id="PF00196">
    <property type="entry name" value="GerE"/>
    <property type="match status" value="1"/>
</dbReference>
<proteinExistence type="predicted"/>
<evidence type="ECO:0000256" key="1">
    <source>
        <dbReference type="ARBA" id="ARBA00022741"/>
    </source>
</evidence>
<feature type="domain" description="HTH luxR-type" evidence="3">
    <location>
        <begin position="887"/>
        <end position="952"/>
    </location>
</feature>
<dbReference type="STRING" id="1005945.SAMN05216561_11551"/>
<dbReference type="Gene3D" id="1.10.10.10">
    <property type="entry name" value="Winged helix-like DNA-binding domain superfamily/Winged helix DNA-binding domain"/>
    <property type="match status" value="1"/>
</dbReference>
<keyword evidence="2" id="KW-0067">ATP-binding</keyword>
<dbReference type="SUPFAM" id="SSF52540">
    <property type="entry name" value="P-loop containing nucleoside triphosphate hydrolases"/>
    <property type="match status" value="1"/>
</dbReference>
<protein>
    <submittedName>
        <fullName evidence="4">Regulatory protein, luxR family</fullName>
    </submittedName>
</protein>
<dbReference type="InterPro" id="IPR041664">
    <property type="entry name" value="AAA_16"/>
</dbReference>
<dbReference type="GO" id="GO:0005524">
    <property type="term" value="F:ATP binding"/>
    <property type="evidence" value="ECO:0007669"/>
    <property type="project" value="UniProtKB-KW"/>
</dbReference>
<dbReference type="InterPro" id="IPR011990">
    <property type="entry name" value="TPR-like_helical_dom_sf"/>
</dbReference>
<name>A0A1I3MCZ7_9ACTN</name>
<dbReference type="GO" id="GO:0005737">
    <property type="term" value="C:cytoplasm"/>
    <property type="evidence" value="ECO:0007669"/>
    <property type="project" value="TreeGrafter"/>
</dbReference>
<dbReference type="Gene3D" id="3.40.50.300">
    <property type="entry name" value="P-loop containing nucleotide triphosphate hydrolases"/>
    <property type="match status" value="1"/>
</dbReference>
<evidence type="ECO:0000313" key="4">
    <source>
        <dbReference type="EMBL" id="SFI94848.1"/>
    </source>
</evidence>
<gene>
    <name evidence="4" type="ORF">SAMN05216561_11551</name>
</gene>
<dbReference type="SUPFAM" id="SSF46894">
    <property type="entry name" value="C-terminal effector domain of the bipartite response regulators"/>
    <property type="match status" value="1"/>
</dbReference>
<dbReference type="Gene3D" id="1.25.40.10">
    <property type="entry name" value="Tetratricopeptide repeat domain"/>
    <property type="match status" value="1"/>
</dbReference>
<dbReference type="CDD" id="cd06170">
    <property type="entry name" value="LuxR_C_like"/>
    <property type="match status" value="1"/>
</dbReference>
<accession>A0A1I3MCZ7</accession>
<dbReference type="InterPro" id="IPR000792">
    <property type="entry name" value="Tscrpt_reg_LuxR_C"/>
</dbReference>
<dbReference type="PROSITE" id="PS50043">
    <property type="entry name" value="HTH_LUXR_2"/>
    <property type="match status" value="1"/>
</dbReference>
<dbReference type="GO" id="GO:0006355">
    <property type="term" value="P:regulation of DNA-templated transcription"/>
    <property type="evidence" value="ECO:0007669"/>
    <property type="project" value="InterPro"/>
</dbReference>
<dbReference type="PANTHER" id="PTHR16305">
    <property type="entry name" value="TESTICULAR SOLUBLE ADENYLYL CYCLASE"/>
    <property type="match status" value="1"/>
</dbReference>
<dbReference type="Proteomes" id="UP000198649">
    <property type="component" value="Unassembled WGS sequence"/>
</dbReference>
<sequence length="958" mass="103108">MGRRAEVERLEAVWAAVEDDRRQLVFVGGEPGVGKTRLVAEAAAALREHGARVLWGACREDLDIPYRPFVAILEQALEQVPPEALQEIPPEAAAPLPRLTSAASRHWPGVAEPSSGDSESRPVLFDAVLRVLLVVAEQGPLVLVLEDLHWAPEPTLALLSHVAESTAGEQLLVLATRRTTAPDRTDAVTYALADLHRLDGVERIDLVGLATGEVAEYLLGQPGVSRASARAAAPVLRDQTGGNPFFLQEYWHDLATRGGLAAMRSWTAQAPRSVQDALERRLSAFAADHARVVELAAVAGDHIDPSVLVQACDLDAEVVLEGIDFAVRAGLLLAGTDDGRYRFAHALARQAVLDRMSSTGRAAAHARVAEALEHRLDEDDPGLVAQLAHHYVQARALGHGEKAVHYLVLAAEQAVRSIAHSEAAALYERAAQLHVAEGPPRVELLFAAAHCHMHAGDFTTARRLYADLGSGESPRTRLMAAIGHEDASARPGVNGQPSLVMLSEALAGAALDQHDPLYVRALASMGRASAFTGDTQRARTWGEEALARARADGDEELVAHALGRTLWQGMTPRLAPELLARAVELHEIGSRLGDDDHLGPAAFYRGVFAYIVGDEPAWTSAQRDLTELALSRGQPFFRYVAGCCRYAHRYSVGDYAAAERIVAWLEQFNQEFDGATEGSWGVQQFMLRRVTGGLAQVRPLVTGHEDLADHWLPGLLALYTELEMWAPTARLLAHLCDRIDDYRAGAQWGGVLAFMTEAAVKLDDAPTARMLRPLLADYADANLMTGQFVGVFGSADRRVAELDSVLGAPGADLRFERALAMDRRMGAVTHQAETLAAWSRHRARGTGTAGGPTAAALADEAGALARRIGHRGVLRDLDAVPAPDAVHPPLPNGLTEREVEVLRLVAEGLSNREIGERLFLSANTAANHVRSILSKTAAPNRTKAAIFATQHGLLRPGG</sequence>
<dbReference type="GO" id="GO:0003677">
    <property type="term" value="F:DNA binding"/>
    <property type="evidence" value="ECO:0007669"/>
    <property type="project" value="InterPro"/>
</dbReference>
<reference evidence="4 5" key="1">
    <citation type="submission" date="2016-10" db="EMBL/GenBank/DDBJ databases">
        <authorList>
            <person name="de Groot N.N."/>
        </authorList>
    </citation>
    <scope>NUCLEOTIDE SEQUENCE [LARGE SCALE GENOMIC DNA]</scope>
    <source>
        <strain evidence="4 5">CGMCC 1.11156</strain>
    </source>
</reference>
<dbReference type="InterPro" id="IPR036388">
    <property type="entry name" value="WH-like_DNA-bd_sf"/>
</dbReference>
<dbReference type="AlphaFoldDB" id="A0A1I3MCZ7"/>